<dbReference type="InterPro" id="IPR046982">
    <property type="entry name" value="BIN3/RVS161-like"/>
</dbReference>
<sequence length="63" mass="7277">MSFKGFQKSVVRAPQQFKVKFNIGEHTKDAVYSDAELRFQELEKETKKLHDESKNTSRPSTAC</sequence>
<proteinExistence type="predicted"/>
<dbReference type="Pfam" id="PF03114">
    <property type="entry name" value="BAR"/>
    <property type="match status" value="1"/>
</dbReference>
<dbReference type="Proteomes" id="UP000838763">
    <property type="component" value="Unassembled WGS sequence"/>
</dbReference>
<dbReference type="InterPro" id="IPR004148">
    <property type="entry name" value="BAR_dom"/>
</dbReference>
<organism evidence="2 3">
    <name type="scientific">Parascedosporium putredinis</name>
    <dbReference type="NCBI Taxonomy" id="1442378"/>
    <lineage>
        <taxon>Eukaryota</taxon>
        <taxon>Fungi</taxon>
        <taxon>Dikarya</taxon>
        <taxon>Ascomycota</taxon>
        <taxon>Pezizomycotina</taxon>
        <taxon>Sordariomycetes</taxon>
        <taxon>Hypocreomycetidae</taxon>
        <taxon>Microascales</taxon>
        <taxon>Microascaceae</taxon>
        <taxon>Parascedosporium</taxon>
    </lineage>
</organism>
<dbReference type="GO" id="GO:1990528">
    <property type="term" value="C:Rvs161p-Rvs167p complex"/>
    <property type="evidence" value="ECO:0007669"/>
    <property type="project" value="TreeGrafter"/>
</dbReference>
<gene>
    <name evidence="2" type="ORF">PPNO1_LOCUS5422</name>
</gene>
<dbReference type="GO" id="GO:0031097">
    <property type="term" value="C:medial cortex"/>
    <property type="evidence" value="ECO:0007669"/>
    <property type="project" value="TreeGrafter"/>
</dbReference>
<dbReference type="GO" id="GO:0008289">
    <property type="term" value="F:lipid binding"/>
    <property type="evidence" value="ECO:0007669"/>
    <property type="project" value="TreeGrafter"/>
</dbReference>
<dbReference type="GO" id="GO:0097320">
    <property type="term" value="P:plasma membrane tubulation"/>
    <property type="evidence" value="ECO:0007669"/>
    <property type="project" value="TreeGrafter"/>
</dbReference>
<evidence type="ECO:0000313" key="2">
    <source>
        <dbReference type="EMBL" id="CAI4215715.1"/>
    </source>
</evidence>
<evidence type="ECO:0000259" key="1">
    <source>
        <dbReference type="Pfam" id="PF03114"/>
    </source>
</evidence>
<dbReference type="SUPFAM" id="SSF103657">
    <property type="entry name" value="BAR/IMD domain-like"/>
    <property type="match status" value="1"/>
</dbReference>
<dbReference type="PANTHER" id="PTHR47174:SF1">
    <property type="entry name" value="REDUCED VIABILITY UPON STARVATION PROTEIN 167"/>
    <property type="match status" value="1"/>
</dbReference>
<keyword evidence="3" id="KW-1185">Reference proteome</keyword>
<dbReference type="AlphaFoldDB" id="A0A9P1H4C4"/>
<reference evidence="2" key="1">
    <citation type="submission" date="2022-11" db="EMBL/GenBank/DDBJ databases">
        <authorList>
            <person name="Scott C."/>
            <person name="Bruce N."/>
        </authorList>
    </citation>
    <scope>NUCLEOTIDE SEQUENCE</scope>
</reference>
<comment type="caution">
    <text evidence="2">The sequence shown here is derived from an EMBL/GenBank/DDBJ whole genome shotgun (WGS) entry which is preliminary data.</text>
</comment>
<accession>A0A9P1H4C4</accession>
<dbReference type="GO" id="GO:0030479">
    <property type="term" value="C:actin cortical patch"/>
    <property type="evidence" value="ECO:0007669"/>
    <property type="project" value="TreeGrafter"/>
</dbReference>
<dbReference type="EMBL" id="CALLCH030000012">
    <property type="protein sequence ID" value="CAI4215715.1"/>
    <property type="molecule type" value="Genomic_DNA"/>
</dbReference>
<dbReference type="OrthoDB" id="3722744at2759"/>
<dbReference type="GO" id="GO:0006897">
    <property type="term" value="P:endocytosis"/>
    <property type="evidence" value="ECO:0007669"/>
    <property type="project" value="InterPro"/>
</dbReference>
<dbReference type="PANTHER" id="PTHR47174">
    <property type="entry name" value="BRIDGING INTEGRATOR 3"/>
    <property type="match status" value="1"/>
</dbReference>
<dbReference type="GO" id="GO:0043332">
    <property type="term" value="C:mating projection tip"/>
    <property type="evidence" value="ECO:0007669"/>
    <property type="project" value="TreeGrafter"/>
</dbReference>
<dbReference type="Gene3D" id="1.20.1270.60">
    <property type="entry name" value="Arfaptin homology (AH) domain/BAR domain"/>
    <property type="match status" value="1"/>
</dbReference>
<dbReference type="InterPro" id="IPR027267">
    <property type="entry name" value="AH/BAR_dom_sf"/>
</dbReference>
<name>A0A9P1H4C4_9PEZI</name>
<evidence type="ECO:0000313" key="3">
    <source>
        <dbReference type="Proteomes" id="UP000838763"/>
    </source>
</evidence>
<protein>
    <recommendedName>
        <fullName evidence="1">BAR domain-containing protein</fullName>
    </recommendedName>
</protein>
<feature type="domain" description="BAR" evidence="1">
    <location>
        <begin position="6"/>
        <end position="59"/>
    </location>
</feature>
<dbReference type="GO" id="GO:0051666">
    <property type="term" value="P:actin cortical patch localization"/>
    <property type="evidence" value="ECO:0007669"/>
    <property type="project" value="InterPro"/>
</dbReference>